<reference evidence="3" key="2">
    <citation type="submission" date="2025-08" db="UniProtKB">
        <authorList>
            <consortium name="RefSeq"/>
        </authorList>
    </citation>
    <scope>IDENTIFICATION</scope>
</reference>
<dbReference type="PaxDb" id="3635-A0A1U8PDR9"/>
<reference evidence="2" key="1">
    <citation type="journal article" date="2020" name="Nat. Genet.">
        <title>Genomic diversifications of five Gossypium allopolyploid species and their impact on cotton improvement.</title>
        <authorList>
            <person name="Chen Z.J."/>
            <person name="Sreedasyam A."/>
            <person name="Ando A."/>
            <person name="Song Q."/>
            <person name="De Santiago L.M."/>
            <person name="Hulse-Kemp A.M."/>
            <person name="Ding M."/>
            <person name="Ye W."/>
            <person name="Kirkbride R.C."/>
            <person name="Jenkins J."/>
            <person name="Plott C."/>
            <person name="Lovell J."/>
            <person name="Lin Y.M."/>
            <person name="Vaughn R."/>
            <person name="Liu B."/>
            <person name="Simpson S."/>
            <person name="Scheffler B.E."/>
            <person name="Wen L."/>
            <person name="Saski C.A."/>
            <person name="Grover C.E."/>
            <person name="Hu G."/>
            <person name="Conover J.L."/>
            <person name="Carlson J.W."/>
            <person name="Shu S."/>
            <person name="Boston L.B."/>
            <person name="Williams M."/>
            <person name="Peterson D.G."/>
            <person name="McGee K."/>
            <person name="Jones D.C."/>
            <person name="Wendel J.F."/>
            <person name="Stelly D.M."/>
            <person name="Grimwood J."/>
            <person name="Schmutz J."/>
        </authorList>
    </citation>
    <scope>NUCLEOTIDE SEQUENCE [LARGE SCALE GENOMIC DNA]</scope>
    <source>
        <strain evidence="2">cv. TM-1</strain>
    </source>
</reference>
<protein>
    <submittedName>
        <fullName evidence="3">Uncharacterized protein</fullName>
    </submittedName>
</protein>
<gene>
    <name evidence="3" type="primary">LOC107957416</name>
</gene>
<organism evidence="2 3">
    <name type="scientific">Gossypium hirsutum</name>
    <name type="common">Upland cotton</name>
    <name type="synonym">Gossypium mexicanum</name>
    <dbReference type="NCBI Taxonomy" id="3635"/>
    <lineage>
        <taxon>Eukaryota</taxon>
        <taxon>Viridiplantae</taxon>
        <taxon>Streptophyta</taxon>
        <taxon>Embryophyta</taxon>
        <taxon>Tracheophyta</taxon>
        <taxon>Spermatophyta</taxon>
        <taxon>Magnoliopsida</taxon>
        <taxon>eudicotyledons</taxon>
        <taxon>Gunneridae</taxon>
        <taxon>Pentapetalae</taxon>
        <taxon>rosids</taxon>
        <taxon>malvids</taxon>
        <taxon>Malvales</taxon>
        <taxon>Malvaceae</taxon>
        <taxon>Malvoideae</taxon>
        <taxon>Gossypium</taxon>
    </lineage>
</organism>
<evidence type="ECO:0000313" key="3">
    <source>
        <dbReference type="RefSeq" id="XP_016748423.1"/>
    </source>
</evidence>
<name>A0A1U8PDR9_GOSHI</name>
<dbReference type="KEGG" id="ghi:107957416"/>
<evidence type="ECO:0000256" key="1">
    <source>
        <dbReference type="SAM" id="MobiDB-lite"/>
    </source>
</evidence>
<dbReference type="AlphaFoldDB" id="A0A1U8PDR9"/>
<proteinExistence type="predicted"/>
<feature type="region of interest" description="Disordered" evidence="1">
    <location>
        <begin position="73"/>
        <end position="99"/>
    </location>
</feature>
<dbReference type="OrthoDB" id="10277251at2759"/>
<evidence type="ECO:0000313" key="2">
    <source>
        <dbReference type="Proteomes" id="UP000818029"/>
    </source>
</evidence>
<accession>A0A1U8PDR9</accession>
<dbReference type="GeneID" id="107957416"/>
<keyword evidence="2" id="KW-1185">Reference proteome</keyword>
<sequence length="128" mass="14161">MGSSGASPRPCLERQSVLSETGPFGPLPNWFEGGAFIAHRDGREKGKPPFWFVVPFHGHWLNPQGFNDLQIGEGTPEHPQTVNRRCHTTRGKGDGQGVVAEGRPRVRQQHAWRARAAAVFSSLQRARV</sequence>
<dbReference type="RefSeq" id="XP_016748423.1">
    <property type="nucleotide sequence ID" value="XM_016892934.2"/>
</dbReference>
<dbReference type="Proteomes" id="UP000818029">
    <property type="component" value="Chromosome A05"/>
</dbReference>